<accession>A0ABM9NXC3</accession>
<evidence type="ECO:0000313" key="2">
    <source>
        <dbReference type="EMBL" id="CAL2082813.1"/>
    </source>
</evidence>
<evidence type="ECO:0000256" key="1">
    <source>
        <dbReference type="SAM" id="SignalP"/>
    </source>
</evidence>
<dbReference type="Proteomes" id="UP001497416">
    <property type="component" value="Unassembled WGS sequence"/>
</dbReference>
<feature type="signal peptide" evidence="1">
    <location>
        <begin position="1"/>
        <end position="18"/>
    </location>
</feature>
<organism evidence="2 3">
    <name type="scientific">Tenacibaculum platacis</name>
    <dbReference type="NCBI Taxonomy" id="3137852"/>
    <lineage>
        <taxon>Bacteria</taxon>
        <taxon>Pseudomonadati</taxon>
        <taxon>Bacteroidota</taxon>
        <taxon>Flavobacteriia</taxon>
        <taxon>Flavobacteriales</taxon>
        <taxon>Flavobacteriaceae</taxon>
        <taxon>Tenacibaculum</taxon>
    </lineage>
</organism>
<reference evidence="2 3" key="1">
    <citation type="submission" date="2024-05" db="EMBL/GenBank/DDBJ databases">
        <authorList>
            <person name="Duchaud E."/>
        </authorList>
    </citation>
    <scope>NUCLEOTIDE SEQUENCE [LARGE SCALE GENOMIC DNA]</scope>
    <source>
        <strain evidence="2">Ena-SAMPLE-TAB-13-05-2024-13:56:06:370-140302</strain>
    </source>
</reference>
<evidence type="ECO:0008006" key="4">
    <source>
        <dbReference type="Google" id="ProtNLM"/>
    </source>
</evidence>
<sequence>MKRTLLIILALVTTNVLSQSSTNSKFNSNLEQFQDEKIHLHYNSDFLLSGERLYYKLYCQTVNNQFTPFSKIAYVELLDKENKSLLKQKISLTNGNGYGDIFINTQVKTGTYKLLAYTKWMQNKGNYFTKNFYIINPFADKIAIDAAEASDATTTSKPSTSTSNSLFSVNQSTFGKREQITLNINPTAFETIDGSFSISVSQKNDLNTPQENKALSIPNKSTQFYIPELRGSLIKGKLSSTSKKISDIKLSLSISGSNRLPLTAITNSSGEFYFNIENLNNDTVYLSILEEDPEGYVLELSNDSETIKGIQNFPGITLNQKVVDAIKKRSLYSQIENAYLTVKKDSILKTATESALLNTDKIVYELDEYKRFNTIKETFIEVVEGAGFFKKGETFKLNVTDTDASETLSYLPSLLIIDGRIVNDHDTFMRYNSRKIKTISLIRDKYFYGNAMYQGIILVDSFKKDYFLESNTYQKFTVKPIQPEKIYFFQEHHENNKRIPDFRSQLYWNPEVKADQTQISFFTSDVKGTFEIVAQGFNKEGKLVTVKTDFTVE</sequence>
<keyword evidence="3" id="KW-1185">Reference proteome</keyword>
<gene>
    <name evidence="2" type="ORF">T190607A01A_20031</name>
</gene>
<name>A0ABM9NXC3_9FLAO</name>
<dbReference type="RefSeq" id="WP_348711381.1">
    <property type="nucleotide sequence ID" value="NZ_CAXIXY010000004.1"/>
</dbReference>
<keyword evidence="1" id="KW-0732">Signal</keyword>
<evidence type="ECO:0000313" key="3">
    <source>
        <dbReference type="Proteomes" id="UP001497416"/>
    </source>
</evidence>
<feature type="chain" id="PRO_5045901756" description="MG2 domain-containing protein" evidence="1">
    <location>
        <begin position="19"/>
        <end position="553"/>
    </location>
</feature>
<comment type="caution">
    <text evidence="2">The sequence shown here is derived from an EMBL/GenBank/DDBJ whole genome shotgun (WGS) entry which is preliminary data.</text>
</comment>
<dbReference type="EMBL" id="CAXIXY010000004">
    <property type="protein sequence ID" value="CAL2082813.1"/>
    <property type="molecule type" value="Genomic_DNA"/>
</dbReference>
<proteinExistence type="predicted"/>
<protein>
    <recommendedName>
        <fullName evidence="4">MG2 domain-containing protein</fullName>
    </recommendedName>
</protein>